<sequence>MRSSKYTEHYTDTFITFKEIMRTVSNIYHNCVPDKIKNRRNTDQLKQRDTVIIACVIWGIINGYTNQRATYRAVCSVLFPNGDFPSRSRFTRLSSNLAYTIKIIRYFFIKKLTKGELVGIIDSFPSLLCKPVRNRQAKLLNQIAKVGYNSTKKSYFYGLKIHMIVTKTGFPITY</sequence>
<reference evidence="1 2" key="1">
    <citation type="submission" date="2011-10" db="EMBL/GenBank/DDBJ databases">
        <title>The Genome Sequence of Enterococcus saccharolyticus 30_1.</title>
        <authorList>
            <consortium name="The Broad Institute Genome Sequencing Platform"/>
            <person name="Earl A."/>
            <person name="Ward D."/>
            <person name="Feldgarden M."/>
            <person name="Gevers D."/>
            <person name="Daigneault M."/>
            <person name="Strauss J."/>
            <person name="Allen-Vercoe E."/>
            <person name="Young S.K."/>
            <person name="Zeng Q."/>
            <person name="Gargeya S."/>
            <person name="Fitzgerald M."/>
            <person name="Haas B."/>
            <person name="Abouelleil A."/>
            <person name="Alvarado L."/>
            <person name="Arachchi H.M."/>
            <person name="Berlin A."/>
            <person name="Brown A."/>
            <person name="Chapman S.B."/>
            <person name="Chen Z."/>
            <person name="Dunbar C."/>
            <person name="Freedman E."/>
            <person name="Gearin G."/>
            <person name="Gellesch M."/>
            <person name="Goldberg J."/>
            <person name="Griggs A."/>
            <person name="Gujja S."/>
            <person name="Heiman D."/>
            <person name="Howarth C."/>
            <person name="Larson L."/>
            <person name="Lui A."/>
            <person name="MacDonald P.J.P."/>
            <person name="Montmayeur A."/>
            <person name="Murphy C."/>
            <person name="Neiman D."/>
            <person name="Pearson M."/>
            <person name="Priest M."/>
            <person name="Roberts A."/>
            <person name="Saif S."/>
            <person name="Shea T."/>
            <person name="Shenoy N."/>
            <person name="Sisk P."/>
            <person name="Stolte C."/>
            <person name="Sykes S."/>
            <person name="Wortman J."/>
            <person name="Nusbaum C."/>
            <person name="Birren B."/>
        </authorList>
    </citation>
    <scope>NUCLEOTIDE SEQUENCE [LARGE SCALE GENOMIC DNA]</scope>
    <source>
        <strain evidence="1 2">30_1</strain>
    </source>
</reference>
<proteinExistence type="predicted"/>
<evidence type="ECO:0000313" key="1">
    <source>
        <dbReference type="EMBL" id="EHG30855.1"/>
    </source>
</evidence>
<dbReference type="AlphaFoldDB" id="A0AA87FJ76"/>
<gene>
    <name evidence="1" type="ORF">HMPREF9478_00524</name>
</gene>
<accession>A0AA87FJ76</accession>
<name>A0AA87FJ76_9ENTE</name>
<evidence type="ECO:0008006" key="3">
    <source>
        <dbReference type="Google" id="ProtNLM"/>
    </source>
</evidence>
<comment type="caution">
    <text evidence="1">The sequence shown here is derived from an EMBL/GenBank/DDBJ whole genome shotgun (WGS) entry which is preliminary data.</text>
</comment>
<dbReference type="EMBL" id="ADLY01000010">
    <property type="protein sequence ID" value="EHG30855.1"/>
    <property type="molecule type" value="Genomic_DNA"/>
</dbReference>
<dbReference type="Proteomes" id="UP000004393">
    <property type="component" value="Unassembled WGS sequence"/>
</dbReference>
<keyword evidence="2" id="KW-1185">Reference proteome</keyword>
<evidence type="ECO:0000313" key="2">
    <source>
        <dbReference type="Proteomes" id="UP000004393"/>
    </source>
</evidence>
<protein>
    <recommendedName>
        <fullName evidence="3">Transposase</fullName>
    </recommendedName>
</protein>
<organism evidence="1 2">
    <name type="scientific">Enterococcus saccharolyticus 30_1</name>
    <dbReference type="NCBI Taxonomy" id="742813"/>
    <lineage>
        <taxon>Bacteria</taxon>
        <taxon>Bacillati</taxon>
        <taxon>Bacillota</taxon>
        <taxon>Bacilli</taxon>
        <taxon>Lactobacillales</taxon>
        <taxon>Enterococcaceae</taxon>
        <taxon>Enterococcus</taxon>
    </lineage>
</organism>